<feature type="region of interest" description="Disordered" evidence="1">
    <location>
        <begin position="85"/>
        <end position="104"/>
    </location>
</feature>
<comment type="caution">
    <text evidence="2">The sequence shown here is derived from an EMBL/GenBank/DDBJ whole genome shotgun (WGS) entry which is preliminary data.</text>
</comment>
<dbReference type="InterPro" id="IPR043502">
    <property type="entry name" value="DNA/RNA_pol_sf"/>
</dbReference>
<accession>A0AAV5JKZ0</accession>
<dbReference type="PANTHER" id="PTHR24559">
    <property type="entry name" value="TRANSPOSON TY3-I GAG-POL POLYPROTEIN"/>
    <property type="match status" value="1"/>
</dbReference>
<name>A0AAV5JKZ0_9ROSI</name>
<keyword evidence="3" id="KW-1185">Reference proteome</keyword>
<feature type="region of interest" description="Disordered" evidence="1">
    <location>
        <begin position="1"/>
        <end position="62"/>
    </location>
</feature>
<feature type="compositionally biased region" description="Pro residues" evidence="1">
    <location>
        <begin position="28"/>
        <end position="41"/>
    </location>
</feature>
<evidence type="ECO:0000313" key="3">
    <source>
        <dbReference type="Proteomes" id="UP001054252"/>
    </source>
</evidence>
<sequence length="447" mass="50171">MVNTRSVRAGNQAQPLGQGQGQGQLPNNLPPHLPPQIPNMFPPVDHAEGGDENQPHNSAHNSTSIANQDVVTTQLAAMQQYLEKTGSEQRGAPPPHHNTDSIPHPLNTNIKLEPYLVGFKIPQLETYDGMKDLDDHLHAFYSCMQAQNASNALMCKIFPSTLCVVKMTSSFNVVIERPTLTEIRVVVSQSHLCMKFPSPMGITTLREDETRATPVEDVEKVQIDDRDPNRKTQIGTRLNPKERAELIAFLRANKDVFAWTSTDMPGIPTSVSQHKLNTNPLKKPIAQKRCLFGGERLQVIKEKVEKLLQIGFIRRVDYCKWVANLMLVKKANVPTTPEDEEKTSFYASDEIYCYVMMPFDLKNVGATYQKMRGIEVNPEKITAIAKMEPPKSVKDIQRLTGNVATLHRFISKSVDKCLPFFKIMRSVAQKDGSSKQKKFEGKLHSMS</sequence>
<feature type="compositionally biased region" description="Low complexity" evidence="1">
    <location>
        <begin position="9"/>
        <end position="27"/>
    </location>
</feature>
<reference evidence="2 3" key="1">
    <citation type="journal article" date="2021" name="Commun. Biol.">
        <title>The genome of Shorea leprosula (Dipterocarpaceae) highlights the ecological relevance of drought in aseasonal tropical rainforests.</title>
        <authorList>
            <person name="Ng K.K.S."/>
            <person name="Kobayashi M.J."/>
            <person name="Fawcett J.A."/>
            <person name="Hatakeyama M."/>
            <person name="Paape T."/>
            <person name="Ng C.H."/>
            <person name="Ang C.C."/>
            <person name="Tnah L.H."/>
            <person name="Lee C.T."/>
            <person name="Nishiyama T."/>
            <person name="Sese J."/>
            <person name="O'Brien M.J."/>
            <person name="Copetti D."/>
            <person name="Mohd Noor M.I."/>
            <person name="Ong R.C."/>
            <person name="Putra M."/>
            <person name="Sireger I.Z."/>
            <person name="Indrioko S."/>
            <person name="Kosugi Y."/>
            <person name="Izuno A."/>
            <person name="Isagi Y."/>
            <person name="Lee S.L."/>
            <person name="Shimizu K.K."/>
        </authorList>
    </citation>
    <scope>NUCLEOTIDE SEQUENCE [LARGE SCALE GENOMIC DNA]</scope>
    <source>
        <strain evidence="2">214</strain>
    </source>
</reference>
<evidence type="ECO:0000256" key="1">
    <source>
        <dbReference type="SAM" id="MobiDB-lite"/>
    </source>
</evidence>
<protein>
    <recommendedName>
        <fullName evidence="4">Reverse transcriptase domain-containing protein</fullName>
    </recommendedName>
</protein>
<proteinExistence type="predicted"/>
<organism evidence="2 3">
    <name type="scientific">Rubroshorea leprosula</name>
    <dbReference type="NCBI Taxonomy" id="152421"/>
    <lineage>
        <taxon>Eukaryota</taxon>
        <taxon>Viridiplantae</taxon>
        <taxon>Streptophyta</taxon>
        <taxon>Embryophyta</taxon>
        <taxon>Tracheophyta</taxon>
        <taxon>Spermatophyta</taxon>
        <taxon>Magnoliopsida</taxon>
        <taxon>eudicotyledons</taxon>
        <taxon>Gunneridae</taxon>
        <taxon>Pentapetalae</taxon>
        <taxon>rosids</taxon>
        <taxon>malvids</taxon>
        <taxon>Malvales</taxon>
        <taxon>Dipterocarpaceae</taxon>
        <taxon>Rubroshorea</taxon>
    </lineage>
</organism>
<dbReference type="Gene3D" id="3.10.10.10">
    <property type="entry name" value="HIV Type 1 Reverse Transcriptase, subunit A, domain 1"/>
    <property type="match status" value="1"/>
</dbReference>
<dbReference type="InterPro" id="IPR043128">
    <property type="entry name" value="Rev_trsase/Diguanyl_cyclase"/>
</dbReference>
<evidence type="ECO:0000313" key="2">
    <source>
        <dbReference type="EMBL" id="GKV11460.1"/>
    </source>
</evidence>
<gene>
    <name evidence="2" type="ORF">SLEP1_g22719</name>
</gene>
<dbReference type="Gene3D" id="3.30.70.270">
    <property type="match status" value="1"/>
</dbReference>
<dbReference type="EMBL" id="BPVZ01000034">
    <property type="protein sequence ID" value="GKV11460.1"/>
    <property type="molecule type" value="Genomic_DNA"/>
</dbReference>
<dbReference type="AlphaFoldDB" id="A0AAV5JKZ0"/>
<dbReference type="Proteomes" id="UP001054252">
    <property type="component" value="Unassembled WGS sequence"/>
</dbReference>
<dbReference type="PANTHER" id="PTHR24559:SF444">
    <property type="entry name" value="REVERSE TRANSCRIPTASE DOMAIN-CONTAINING PROTEIN"/>
    <property type="match status" value="1"/>
</dbReference>
<dbReference type="InterPro" id="IPR053134">
    <property type="entry name" value="RNA-dir_DNA_polymerase"/>
</dbReference>
<dbReference type="SUPFAM" id="SSF56672">
    <property type="entry name" value="DNA/RNA polymerases"/>
    <property type="match status" value="1"/>
</dbReference>
<evidence type="ECO:0008006" key="4">
    <source>
        <dbReference type="Google" id="ProtNLM"/>
    </source>
</evidence>